<evidence type="ECO:0000256" key="2">
    <source>
        <dbReference type="ARBA" id="ARBA00005013"/>
    </source>
</evidence>
<dbReference type="SUPFAM" id="SSF55620">
    <property type="entry name" value="Tetrahydrobiopterin biosynthesis enzymes-like"/>
    <property type="match status" value="1"/>
</dbReference>
<dbReference type="GO" id="GO:0046654">
    <property type="term" value="P:tetrahydrofolate biosynthetic process"/>
    <property type="evidence" value="ECO:0007669"/>
    <property type="project" value="UniProtKB-UniRule"/>
</dbReference>
<reference evidence="9" key="1">
    <citation type="submission" date="2018-04" db="EMBL/GenBank/DDBJ databases">
        <authorList>
            <person name="Cornet L."/>
        </authorList>
    </citation>
    <scope>NUCLEOTIDE SEQUENCE [LARGE SCALE GENOMIC DNA]</scope>
</reference>
<comment type="catalytic activity">
    <reaction evidence="1 6">
        <text>7,8-dihydroneopterin = 6-hydroxymethyl-7,8-dihydropterin + glycolaldehyde</text>
        <dbReference type="Rhea" id="RHEA:10540"/>
        <dbReference type="ChEBI" id="CHEBI:17001"/>
        <dbReference type="ChEBI" id="CHEBI:17071"/>
        <dbReference type="ChEBI" id="CHEBI:44841"/>
        <dbReference type="EC" id="4.1.2.25"/>
    </reaction>
</comment>
<keyword evidence="4 6" id="KW-0289">Folate biosynthesis</keyword>
<feature type="domain" description="Dihydroneopterin aldolase/epimerase" evidence="7">
    <location>
        <begin position="4"/>
        <end position="117"/>
    </location>
</feature>
<dbReference type="GO" id="GO:0004150">
    <property type="term" value="F:dihydroneopterin aldolase activity"/>
    <property type="evidence" value="ECO:0007669"/>
    <property type="project" value="UniProtKB-UniRule"/>
</dbReference>
<comment type="function">
    <text evidence="6">Catalyzes the conversion of 7,8-dihydroneopterin to 6-hydroxymethyl-7,8-dihydropterin.</text>
</comment>
<dbReference type="NCBIfam" id="TIGR00526">
    <property type="entry name" value="folB_dom"/>
    <property type="match status" value="1"/>
</dbReference>
<dbReference type="AlphaFoldDB" id="A0A2W4VSU1"/>
<gene>
    <name evidence="8" type="primary">folB</name>
    <name evidence="8" type="ORF">DCF25_21015</name>
</gene>
<dbReference type="CDD" id="cd00534">
    <property type="entry name" value="DHNA_DHNTPE"/>
    <property type="match status" value="1"/>
</dbReference>
<reference evidence="8 9" key="2">
    <citation type="submission" date="2018-06" db="EMBL/GenBank/DDBJ databases">
        <title>Metagenomic assembly of (sub)arctic Cyanobacteria and their associated microbiome from non-axenic cultures.</title>
        <authorList>
            <person name="Baurain D."/>
        </authorList>
    </citation>
    <scope>NUCLEOTIDE SEQUENCE [LARGE SCALE GENOMIC DNA]</scope>
    <source>
        <strain evidence="8">ULC129bin1</strain>
    </source>
</reference>
<evidence type="ECO:0000256" key="1">
    <source>
        <dbReference type="ARBA" id="ARBA00001353"/>
    </source>
</evidence>
<dbReference type="EC" id="4.1.2.25" evidence="6"/>
<dbReference type="InterPro" id="IPR043133">
    <property type="entry name" value="GTP-CH-I_C/QueF"/>
</dbReference>
<dbReference type="GO" id="GO:0046656">
    <property type="term" value="P:folic acid biosynthetic process"/>
    <property type="evidence" value="ECO:0007669"/>
    <property type="project" value="UniProtKB-UniRule"/>
</dbReference>
<organism evidence="8 9">
    <name type="scientific">Leptolyngbya foveolarum</name>
    <dbReference type="NCBI Taxonomy" id="47253"/>
    <lineage>
        <taxon>Bacteria</taxon>
        <taxon>Bacillati</taxon>
        <taxon>Cyanobacteriota</taxon>
        <taxon>Cyanophyceae</taxon>
        <taxon>Leptolyngbyales</taxon>
        <taxon>Leptolyngbyaceae</taxon>
        <taxon>Leptolyngbya group</taxon>
        <taxon>Leptolyngbya</taxon>
    </lineage>
</organism>
<comment type="pathway">
    <text evidence="2 6">Cofactor biosynthesis; tetrahydrofolate biosynthesis; 2-amino-4-hydroxy-6-hydroxymethyl-7,8-dihydropteridine diphosphate from 7,8-dihydroneopterin triphosphate: step 3/4.</text>
</comment>
<dbReference type="PANTHER" id="PTHR42844:SF1">
    <property type="entry name" value="DIHYDRONEOPTERIN ALDOLASE 1-RELATED"/>
    <property type="match status" value="1"/>
</dbReference>
<evidence type="ECO:0000256" key="5">
    <source>
        <dbReference type="ARBA" id="ARBA00023239"/>
    </source>
</evidence>
<accession>A0A2W4VSU1</accession>
<evidence type="ECO:0000313" key="9">
    <source>
        <dbReference type="Proteomes" id="UP000249354"/>
    </source>
</evidence>
<dbReference type="NCBIfam" id="TIGR00525">
    <property type="entry name" value="folB"/>
    <property type="match status" value="1"/>
</dbReference>
<evidence type="ECO:0000256" key="6">
    <source>
        <dbReference type="RuleBase" id="RU362079"/>
    </source>
</evidence>
<sequence>MDIIHINGIKAFGYLGVLKEENVLGQWFEVDLKISIDLSKAGKSDALEDTHSYVEIVQETTRLIETQKYKLIESLADAIATYGLNSDNRIKEITVKVTKPTPPIPGFSGTVGVEIVRFSEAEAMRSPASA</sequence>
<name>A0A2W4VSU1_9CYAN</name>
<keyword evidence="5 6" id="KW-0456">Lyase</keyword>
<dbReference type="UniPathway" id="UPA00077">
    <property type="reaction ID" value="UER00154"/>
</dbReference>
<protein>
    <recommendedName>
        <fullName evidence="6">7,8-dihydroneopterin aldolase</fullName>
        <ecNumber evidence="6">4.1.2.25</ecNumber>
    </recommendedName>
</protein>
<dbReference type="Pfam" id="PF02152">
    <property type="entry name" value="FolB"/>
    <property type="match status" value="1"/>
</dbReference>
<comment type="caution">
    <text evidence="8">The sequence shown here is derived from an EMBL/GenBank/DDBJ whole genome shotgun (WGS) entry which is preliminary data.</text>
</comment>
<dbReference type="GO" id="GO:0005737">
    <property type="term" value="C:cytoplasm"/>
    <property type="evidence" value="ECO:0007669"/>
    <property type="project" value="TreeGrafter"/>
</dbReference>
<dbReference type="PANTHER" id="PTHR42844">
    <property type="entry name" value="DIHYDRONEOPTERIN ALDOLASE 1-RELATED"/>
    <property type="match status" value="1"/>
</dbReference>
<dbReference type="Proteomes" id="UP000249354">
    <property type="component" value="Unassembled WGS sequence"/>
</dbReference>
<dbReference type="FunFam" id="3.30.1130.10:FF:000003">
    <property type="entry name" value="7,8-dihydroneopterin aldolase"/>
    <property type="match status" value="1"/>
</dbReference>
<dbReference type="Gene3D" id="3.30.1130.10">
    <property type="match status" value="1"/>
</dbReference>
<dbReference type="InterPro" id="IPR006157">
    <property type="entry name" value="FolB_dom"/>
</dbReference>
<evidence type="ECO:0000256" key="4">
    <source>
        <dbReference type="ARBA" id="ARBA00022909"/>
    </source>
</evidence>
<dbReference type="SMART" id="SM00905">
    <property type="entry name" value="FolB"/>
    <property type="match status" value="1"/>
</dbReference>
<dbReference type="InterPro" id="IPR006156">
    <property type="entry name" value="Dihydroneopterin_aldolase"/>
</dbReference>
<dbReference type="EMBL" id="QBMC01000229">
    <property type="protein sequence ID" value="PZO09998.1"/>
    <property type="molecule type" value="Genomic_DNA"/>
</dbReference>
<evidence type="ECO:0000313" key="8">
    <source>
        <dbReference type="EMBL" id="PZO09998.1"/>
    </source>
</evidence>
<evidence type="ECO:0000256" key="3">
    <source>
        <dbReference type="ARBA" id="ARBA00005708"/>
    </source>
</evidence>
<proteinExistence type="inferred from homology"/>
<evidence type="ECO:0000259" key="7">
    <source>
        <dbReference type="SMART" id="SM00905"/>
    </source>
</evidence>
<comment type="similarity">
    <text evidence="3 6">Belongs to the DHNA family.</text>
</comment>